<comment type="caution">
    <text evidence="1">The sequence shown here is derived from an EMBL/GenBank/DDBJ whole genome shotgun (WGS) entry which is preliminary data.</text>
</comment>
<name>A0A9X2WRR4_9GAMM</name>
<proteinExistence type="predicted"/>
<evidence type="ECO:0000313" key="2">
    <source>
        <dbReference type="Proteomes" id="UP001155604"/>
    </source>
</evidence>
<sequence length="449" mass="50382">MSLAFSPQRKPDEVSISYLLRLARVNGYARIGSMVSSTEQNNIIKLQITPALNAKFGIPISQGDVFSTIINPMFNRNIQLNPKVCIQCLNEDGYLLTEVQNPFCHACSKHQSALTSQCTTCYESLAWDIPLIKGHCTSPRCGVQLKPSSENVRSLSEAQVSDCLYAALVLEKEHIMALKPNAYASLPFYENMLEKGYRLLTDNAFFREWVQKTLQATSSLLPHNIRSVAIVQFLETLSCTWPAATLDIVIPATPADGIALSVTEQWLPFGKASRLLELRPEELQLLQHVNLVKHARKSRLHHNSQIDVAPIFQLLVGNDIQPGMVCLSTLTEVMVHNDVEMYDILIGFKEGRLQLGYGEGHNLRRAIWCEPASFIRFAKDVFSKRQYDAISLEKAVSLTGLPMELLHALRKMGKLRPPRVARAGSLALCQFEDVLQIRQQQKPMQLSLI</sequence>
<evidence type="ECO:0008006" key="3">
    <source>
        <dbReference type="Google" id="ProtNLM"/>
    </source>
</evidence>
<reference evidence="1" key="1">
    <citation type="journal article" date="2023" name="Int. J. Syst. Evol. Microbiol.">
        <title>&lt;i&gt;Shewanella septentrionalis&lt;/i&gt; sp. nov. and &lt;i&gt;Shewanella holmiensis&lt;/i&gt; sp. nov., isolated from Baltic Sea water and sediments.</title>
        <authorList>
            <person name="Martin-Rodriguez A.J."/>
            <person name="Thorell K."/>
            <person name="Joffre E."/>
            <person name="Jensie-Markopoulos S."/>
            <person name="Moore E.R.B."/>
            <person name="Sjoling A."/>
        </authorList>
    </citation>
    <scope>NUCLEOTIDE SEQUENCE</scope>
    <source>
        <strain evidence="1">SP1W3</strain>
    </source>
</reference>
<accession>A0A9X2WRR4</accession>
<protein>
    <recommendedName>
        <fullName evidence="3">TniQ family protein</fullName>
    </recommendedName>
</protein>
<dbReference type="AlphaFoldDB" id="A0A9X2WRR4"/>
<gene>
    <name evidence="1" type="ORF">NE536_02085</name>
</gene>
<dbReference type="Proteomes" id="UP001155604">
    <property type="component" value="Unassembled WGS sequence"/>
</dbReference>
<dbReference type="RefSeq" id="WP_261271639.1">
    <property type="nucleotide sequence ID" value="NZ_JAMTCC010000002.1"/>
</dbReference>
<keyword evidence="2" id="KW-1185">Reference proteome</keyword>
<evidence type="ECO:0000313" key="1">
    <source>
        <dbReference type="EMBL" id="MCT7944155.1"/>
    </source>
</evidence>
<dbReference type="EMBL" id="JAMTCC010000002">
    <property type="protein sequence ID" value="MCT7944155.1"/>
    <property type="molecule type" value="Genomic_DNA"/>
</dbReference>
<organism evidence="1 2">
    <name type="scientific">Shewanella septentrionalis</name>
    <dbReference type="NCBI Taxonomy" id="2952223"/>
    <lineage>
        <taxon>Bacteria</taxon>
        <taxon>Pseudomonadati</taxon>
        <taxon>Pseudomonadota</taxon>
        <taxon>Gammaproteobacteria</taxon>
        <taxon>Alteromonadales</taxon>
        <taxon>Shewanellaceae</taxon>
        <taxon>Shewanella</taxon>
    </lineage>
</organism>